<feature type="region of interest" description="Disordered" evidence="19">
    <location>
        <begin position="364"/>
        <end position="432"/>
    </location>
</feature>
<feature type="compositionally biased region" description="Low complexity" evidence="19">
    <location>
        <begin position="397"/>
        <end position="406"/>
    </location>
</feature>
<dbReference type="PROSITE" id="PS50868">
    <property type="entry name" value="POST_SET"/>
    <property type="match status" value="1"/>
</dbReference>
<feature type="compositionally biased region" description="Low complexity" evidence="19">
    <location>
        <begin position="1215"/>
        <end position="1238"/>
    </location>
</feature>
<dbReference type="SMART" id="SM01291">
    <property type="entry name" value="N-SET"/>
    <property type="match status" value="1"/>
</dbReference>
<dbReference type="SMART" id="SM00508">
    <property type="entry name" value="PostSET"/>
    <property type="match status" value="1"/>
</dbReference>
<dbReference type="OMA" id="CARCEGF"/>
<comment type="catalytic activity">
    <reaction evidence="16">
        <text>N(6),N(6)-dimethyl-L-lysyl(4)-[histone H3] + S-adenosyl-L-methionine = N(6),N(6),N(6)-trimethyl-L-lysyl(4)-[histone H3] + S-adenosyl-L-homocysteine + H(+)</text>
        <dbReference type="Rhea" id="RHEA:60272"/>
        <dbReference type="Rhea" id="RHEA-COMP:15537"/>
        <dbReference type="Rhea" id="RHEA-COMP:15540"/>
        <dbReference type="ChEBI" id="CHEBI:15378"/>
        <dbReference type="ChEBI" id="CHEBI:57856"/>
        <dbReference type="ChEBI" id="CHEBI:59789"/>
        <dbReference type="ChEBI" id="CHEBI:61961"/>
        <dbReference type="ChEBI" id="CHEBI:61976"/>
    </reaction>
</comment>
<evidence type="ECO:0000256" key="7">
    <source>
        <dbReference type="ARBA" id="ARBA00022691"/>
    </source>
</evidence>
<feature type="region of interest" description="Disordered" evidence="19">
    <location>
        <begin position="1519"/>
        <end position="1549"/>
    </location>
</feature>
<reference evidence="23" key="2">
    <citation type="submission" date="2025-09" db="UniProtKB">
        <authorList>
            <consortium name="Ensembl"/>
        </authorList>
    </citation>
    <scope>IDENTIFICATION</scope>
</reference>
<dbReference type="Gene3D" id="3.30.70.330">
    <property type="match status" value="1"/>
</dbReference>
<evidence type="ECO:0000256" key="1">
    <source>
        <dbReference type="ARBA" id="ARBA00004123"/>
    </source>
</evidence>
<dbReference type="GO" id="GO:0003723">
    <property type="term" value="F:RNA binding"/>
    <property type="evidence" value="ECO:0007669"/>
    <property type="project" value="UniProtKB-UniRule"/>
</dbReference>
<dbReference type="Ensembl" id="ENSPMAT00000009747.1">
    <property type="protein sequence ID" value="ENSPMAP00000009706.1"/>
    <property type="gene ID" value="ENSPMAG00000008802.1"/>
</dbReference>
<dbReference type="SMART" id="SM00317">
    <property type="entry name" value="SET"/>
    <property type="match status" value="1"/>
</dbReference>
<evidence type="ECO:0000256" key="17">
    <source>
        <dbReference type="PROSITE-ProRule" id="PRU00176"/>
    </source>
</evidence>
<dbReference type="PANTHER" id="PTHR45814:SF2">
    <property type="entry name" value="HISTONE-LYSINE N-METHYLTRANSFERASE SETD1"/>
    <property type="match status" value="1"/>
</dbReference>
<feature type="region of interest" description="Disordered" evidence="19">
    <location>
        <begin position="221"/>
        <end position="247"/>
    </location>
</feature>
<dbReference type="Gene3D" id="2.170.270.10">
    <property type="entry name" value="SET domain"/>
    <property type="match status" value="1"/>
</dbReference>
<evidence type="ECO:0000256" key="13">
    <source>
        <dbReference type="ARBA" id="ARBA00023242"/>
    </source>
</evidence>
<keyword evidence="12" id="KW-0804">Transcription</keyword>
<dbReference type="GO" id="GO:0048188">
    <property type="term" value="C:Set1C/COMPASS complex"/>
    <property type="evidence" value="ECO:0007669"/>
    <property type="project" value="InterPro"/>
</dbReference>
<feature type="compositionally biased region" description="Low complexity" evidence="19">
    <location>
        <begin position="364"/>
        <end position="377"/>
    </location>
</feature>
<keyword evidence="13" id="KW-0539">Nucleus</keyword>
<feature type="compositionally biased region" description="Low complexity" evidence="19">
    <location>
        <begin position="1190"/>
        <end position="1203"/>
    </location>
</feature>
<feature type="compositionally biased region" description="Polar residues" evidence="19">
    <location>
        <begin position="236"/>
        <end position="247"/>
    </location>
</feature>
<evidence type="ECO:0000256" key="2">
    <source>
        <dbReference type="ARBA" id="ARBA00004286"/>
    </source>
</evidence>
<dbReference type="FunFam" id="2.170.270.10:FF:000010">
    <property type="entry name" value="Histone-lysine N-methyltransferase"/>
    <property type="match status" value="1"/>
</dbReference>
<keyword evidence="11" id="KW-0010">Activator</keyword>
<feature type="compositionally biased region" description="Low complexity" evidence="19">
    <location>
        <begin position="977"/>
        <end position="1006"/>
    </location>
</feature>
<feature type="domain" description="RRM" evidence="20">
    <location>
        <begin position="84"/>
        <end position="172"/>
    </location>
</feature>
<keyword evidence="8" id="KW-0156">Chromatin regulator</keyword>
<evidence type="ECO:0000256" key="8">
    <source>
        <dbReference type="ARBA" id="ARBA00022853"/>
    </source>
</evidence>
<dbReference type="InterPro" id="IPR044570">
    <property type="entry name" value="Set1-like"/>
</dbReference>
<feature type="compositionally biased region" description="Basic and acidic residues" evidence="19">
    <location>
        <begin position="920"/>
        <end position="929"/>
    </location>
</feature>
<sequence>SGERRGSAPAASHPAGQQQWKGYKLLVDPALKKGHQKVYRYDGATFSLPNAGFPAVDRVRDPRHKRFWARTREIDLPVPKFKIDEHYVGQIPPKEVTFVKLNDNVKESFLVEMCKRFGDVEEVEIVYNPKNRKHLGLAKVVFTTVRGAKEAVKNLHNTSVMGSIIHAQLDIKGEQRKKYYDLIVSGQFTPQSVPTGSRPRLEMFPPPIPEPIQVSKLTVTTLPPLPKANDPRIRRTSVTSTAGPSPTKWSVPTVEFDYEKYTTRLQAGVESKLTRRTTNGTPVFSYPPLPLEPAGFNSRRHDGPYTDTYGVRQEPHYPPPPPPPPPPMHFMGPRATLPSAVRQAVSTGGRWLSTRLPTTASPLLASLPSLPRDPSASVHAAPGRAGVPSASARATRAGQLPLGQTQPPEPPPAEQESPAKREEAVVDEQQSSLDSRIAMLLREQRDKFSFLQATSDSDDDEESAKQQLYSDGSVAKLAVGVTQHQEEYLVTMQEPGDVMLASDITGITVEIGTPTNHMDVRGSNFLSAFLFPSRYLIDDDNDDCDGNIHLGQSGQQSGDDMEISDGEASPLAEHGGHGTGISLPLSSRGPAASMLPPLPIPSAMPGMPVPPLPGYVPQQPPPPPPGAAYSVHIPPLPPMPPPPHPVHVAGAVSAPLAQPSEFYGVMELISGALARLGAPPVPYAAQTQVVSRVLYALHGFPFQHYDGGSTARSAGNSGGPAAGESEFNFGSFRLPTFDPNSMDFEEPHRLTVEEVLSTLVLEMKNIMTRDIVRKMVEMVAFKTFDLWWDLRESKAKSEQPSLAQGQMRDEERPRPKEMLYDSLAKGGPFGVEGLGMAMGFRGLHMPSFKVKRKDPPEGDSMSDPKRMRPSTPAYDYEEESEQGKEAALPPIKRDKPPAKQRQKRARSLDLDSEGEEESSDKESEESSRDSDDDSNGNVFNPFFPKRTNELNDSHVNAHAVKRQRLFYRDVYKYVFSPSPAEEASSTASVKGSSEDGSSSEYESSSSSDEEVEEAADDGKDVFKVPTVNKASVVKVDAGVEEVEVGVKEGDTAAAVAVPKPAAEASKKTEEVPEETAPVDTAPDSPFQKTSHLSFNQLCLKIVSFSFSQVPAAPKSAGTPLTPPSAKTEESDSGPETPVKRKRGGTQRRSPSPPPPPPQPAEDADSDLPRTPGRDSHAALSDSDFSLQTVTSPASSTSTLLAPTTPGPKDVRQVDAAPASSPAFSVPPTAEPAAATAAASPQHQIPLDHAALVKSPPPEHGHARSRGRSRGHHHHHDGPRRHQTPSDPSESPYVYGVPGWESSKSSDGPPSTPGRGVGAVESEDERLWCKERLSANSLLELANWASPLHRDGRQAATTRDLDVLADVALTAMKPRVAGSDREAFEPTSEAEELMQLELEEEEEKEEEVSLVQQQLYVEHSYAKLPSPSECAARKAPSAPRGARGGDHRHRASHTARCCSCLTECIVMRASTSGVDSQETTRMYARRVCFSVLVVLIAGRARVSALRFLAEPGEVMVDVEPGEVRGRDREGRREREPGEDEEEDEDDDDDFEEKLALYKQRTELEEMAILYDIWSAGIDMEDVLYMKEIYSKLLTQEGGPDWLNETHWVWHCHILDFTSSKKKKKDDEESPREHLSGCARCEGFYKLSHKEKREVFAQGANAMNQQLQQQQGGSSAARAGSERRWEQRRLLASIGSIGGVLADSDVFKFNQLKFRKKKLRFTKSRIHEWGLFALEPIAAEEMVIEYVGQGIRQLVADMREKRYEVEGIGSSYLFRVDHDTIIDATKVGNLARFINHSCNPNCYAKVITVESQKRIVIYSKQAINVNEEITYDYKFPIEENKIPCLCGAEHCRGTLN</sequence>
<feature type="region of interest" description="Disordered" evidence="19">
    <location>
        <begin position="1110"/>
        <end position="1322"/>
    </location>
</feature>
<dbReference type="GO" id="GO:0005694">
    <property type="term" value="C:chromosome"/>
    <property type="evidence" value="ECO:0007669"/>
    <property type="project" value="UniProtKB-SubCell"/>
</dbReference>
<reference evidence="23" key="1">
    <citation type="submission" date="2025-08" db="UniProtKB">
        <authorList>
            <consortium name="Ensembl"/>
        </authorList>
    </citation>
    <scope>IDENTIFICATION</scope>
</reference>
<keyword evidence="6" id="KW-0808">Transferase</keyword>
<dbReference type="InterPro" id="IPR024657">
    <property type="entry name" value="COMPASS_Set1_N-SET"/>
</dbReference>
<dbReference type="PANTHER" id="PTHR45814">
    <property type="entry name" value="HISTONE-LYSINE N-METHYLTRANSFERASE SETD1"/>
    <property type="match status" value="1"/>
</dbReference>
<evidence type="ECO:0000256" key="6">
    <source>
        <dbReference type="ARBA" id="ARBA00022679"/>
    </source>
</evidence>
<accession>S4RWW6</accession>
<dbReference type="HOGENOM" id="CLU_001226_0_0_1"/>
<dbReference type="InterPro" id="IPR001214">
    <property type="entry name" value="SET_dom"/>
</dbReference>
<dbReference type="InterPro" id="IPR000504">
    <property type="entry name" value="RRM_dom"/>
</dbReference>
<keyword evidence="9 17" id="KW-0694">RNA-binding</keyword>
<dbReference type="GeneTree" id="ENSGT00940000162290"/>
<comment type="subcellular location">
    <subcellularLocation>
        <location evidence="2">Chromosome</location>
    </subcellularLocation>
    <subcellularLocation>
        <location evidence="1">Nucleus</location>
    </subcellularLocation>
</comment>
<dbReference type="InterPro" id="IPR035979">
    <property type="entry name" value="RBD_domain_sf"/>
</dbReference>
<keyword evidence="5" id="KW-0489">Methyltransferase</keyword>
<evidence type="ECO:0000256" key="18">
    <source>
        <dbReference type="SAM" id="Coils"/>
    </source>
</evidence>
<feature type="region of interest" description="Disordered" evidence="19">
    <location>
        <begin position="546"/>
        <end position="588"/>
    </location>
</feature>
<feature type="region of interest" description="Disordered" evidence="19">
    <location>
        <begin position="1427"/>
        <end position="1447"/>
    </location>
</feature>
<feature type="domain" description="SET" evidence="21">
    <location>
        <begin position="1715"/>
        <end position="1832"/>
    </location>
</feature>
<evidence type="ECO:0000259" key="22">
    <source>
        <dbReference type="PROSITE" id="PS50868"/>
    </source>
</evidence>
<dbReference type="FunFam" id="3.30.70.330:FF:000178">
    <property type="entry name" value="Histone-lysine N-methyltransferase"/>
    <property type="match status" value="1"/>
</dbReference>
<dbReference type="CDD" id="cd19169">
    <property type="entry name" value="SET_SETD1"/>
    <property type="match status" value="1"/>
</dbReference>
<dbReference type="EC" id="2.1.1.354" evidence="3"/>
<evidence type="ECO:0000256" key="11">
    <source>
        <dbReference type="ARBA" id="ARBA00023159"/>
    </source>
</evidence>
<feature type="compositionally biased region" description="Basic residues" evidence="19">
    <location>
        <begin position="1262"/>
        <end position="1282"/>
    </location>
</feature>
<dbReference type="InterPro" id="IPR046341">
    <property type="entry name" value="SET_dom_sf"/>
</dbReference>
<evidence type="ECO:0000256" key="16">
    <source>
        <dbReference type="ARBA" id="ARBA00049129"/>
    </source>
</evidence>
<feature type="region of interest" description="Disordered" evidence="19">
    <location>
        <begin position="1057"/>
        <end position="1088"/>
    </location>
</feature>
<dbReference type="Pfam" id="PF00856">
    <property type="entry name" value="SET"/>
    <property type="match status" value="1"/>
</dbReference>
<keyword evidence="10" id="KW-0805">Transcription regulation</keyword>
<dbReference type="PROSITE" id="PS50102">
    <property type="entry name" value="RRM"/>
    <property type="match status" value="1"/>
</dbReference>
<feature type="domain" description="Post-SET" evidence="22">
    <location>
        <begin position="1838"/>
        <end position="1854"/>
    </location>
</feature>
<feature type="coiled-coil region" evidence="18">
    <location>
        <begin position="1386"/>
        <end position="1413"/>
    </location>
</feature>
<comment type="catalytic activity">
    <reaction evidence="15">
        <text>N(6)-methyl-L-lysyl(4)-[histone H3] + S-adenosyl-L-methionine = N(6),N(6)-dimethyl-L-lysyl(4)-[histone H3] + S-adenosyl-L-homocysteine + H(+)</text>
        <dbReference type="Rhea" id="RHEA:60268"/>
        <dbReference type="Rhea" id="RHEA-COMP:15540"/>
        <dbReference type="Rhea" id="RHEA-COMP:15543"/>
        <dbReference type="ChEBI" id="CHEBI:15378"/>
        <dbReference type="ChEBI" id="CHEBI:57856"/>
        <dbReference type="ChEBI" id="CHEBI:59789"/>
        <dbReference type="ChEBI" id="CHEBI:61929"/>
        <dbReference type="ChEBI" id="CHEBI:61976"/>
    </reaction>
</comment>
<feature type="compositionally biased region" description="Pro residues" evidence="19">
    <location>
        <begin position="316"/>
        <end position="328"/>
    </location>
</feature>
<dbReference type="SUPFAM" id="SSF82199">
    <property type="entry name" value="SET domain"/>
    <property type="match status" value="1"/>
</dbReference>
<keyword evidence="7" id="KW-0949">S-adenosyl-L-methionine</keyword>
<dbReference type="SMART" id="SM00360">
    <property type="entry name" value="RRM"/>
    <property type="match status" value="1"/>
</dbReference>
<proteinExistence type="predicted"/>
<evidence type="ECO:0000256" key="4">
    <source>
        <dbReference type="ARBA" id="ARBA00022454"/>
    </source>
</evidence>
<evidence type="ECO:0000256" key="12">
    <source>
        <dbReference type="ARBA" id="ARBA00023163"/>
    </source>
</evidence>
<feature type="region of interest" description="Disordered" evidence="19">
    <location>
        <begin position="278"/>
        <end position="334"/>
    </location>
</feature>
<feature type="compositionally biased region" description="Basic and acidic residues" evidence="19">
    <location>
        <begin position="1520"/>
        <end position="1534"/>
    </location>
</feature>
<dbReference type="Pfam" id="PF00076">
    <property type="entry name" value="RRM_1"/>
    <property type="match status" value="1"/>
</dbReference>
<dbReference type="Pfam" id="PF11764">
    <property type="entry name" value="N-SET"/>
    <property type="match status" value="1"/>
</dbReference>
<evidence type="ECO:0000259" key="21">
    <source>
        <dbReference type="PROSITE" id="PS50280"/>
    </source>
</evidence>
<evidence type="ECO:0000256" key="10">
    <source>
        <dbReference type="ARBA" id="ARBA00023015"/>
    </source>
</evidence>
<dbReference type="PROSITE" id="PS50280">
    <property type="entry name" value="SET"/>
    <property type="match status" value="1"/>
</dbReference>
<feature type="compositionally biased region" description="Pro residues" evidence="19">
    <location>
        <begin position="1150"/>
        <end position="1159"/>
    </location>
</feature>
<dbReference type="GO" id="GO:0032259">
    <property type="term" value="P:methylation"/>
    <property type="evidence" value="ECO:0007669"/>
    <property type="project" value="UniProtKB-KW"/>
</dbReference>
<organism evidence="23">
    <name type="scientific">Petromyzon marinus</name>
    <name type="common">Sea lamprey</name>
    <dbReference type="NCBI Taxonomy" id="7757"/>
    <lineage>
        <taxon>Eukaryota</taxon>
        <taxon>Metazoa</taxon>
        <taxon>Chordata</taxon>
        <taxon>Craniata</taxon>
        <taxon>Vertebrata</taxon>
        <taxon>Cyclostomata</taxon>
        <taxon>Hyperoartia</taxon>
        <taxon>Petromyzontiformes</taxon>
        <taxon>Petromyzontidae</taxon>
        <taxon>Petromyzon</taxon>
    </lineage>
</organism>
<feature type="region of interest" description="Disordered" evidence="19">
    <location>
        <begin position="977"/>
        <end position="1022"/>
    </location>
</feature>
<name>S4RWW6_PETMA</name>
<protein>
    <recommendedName>
        <fullName evidence="3">[histone H3]-lysine(4) N-trimethyltransferase</fullName>
        <ecNumber evidence="3">2.1.1.354</ecNumber>
    </recommendedName>
</protein>
<dbReference type="InterPro" id="IPR012677">
    <property type="entry name" value="Nucleotide-bd_a/b_plait_sf"/>
</dbReference>
<feature type="region of interest" description="Disordered" evidence="19">
    <location>
        <begin position="795"/>
        <end position="815"/>
    </location>
</feature>
<evidence type="ECO:0000256" key="9">
    <source>
        <dbReference type="ARBA" id="ARBA00022884"/>
    </source>
</evidence>
<dbReference type="InterPro" id="IPR003616">
    <property type="entry name" value="Post-SET_dom"/>
</dbReference>
<dbReference type="InterPro" id="IPR037841">
    <property type="entry name" value="SET_SETD1A/B"/>
</dbReference>
<feature type="region of interest" description="Disordered" evidence="19">
    <location>
        <begin position="847"/>
        <end position="959"/>
    </location>
</feature>
<evidence type="ECO:0000256" key="19">
    <source>
        <dbReference type="SAM" id="MobiDB-lite"/>
    </source>
</evidence>
<feature type="compositionally biased region" description="Acidic residues" evidence="19">
    <location>
        <begin position="1535"/>
        <end position="1549"/>
    </location>
</feature>
<comment type="catalytic activity">
    <reaction evidence="14">
        <text>L-lysyl(4)-[histone H3] + 3 S-adenosyl-L-methionine = N(6),N(6),N(6)-trimethyl-L-lysyl(4)-[histone H3] + 3 S-adenosyl-L-homocysteine + 3 H(+)</text>
        <dbReference type="Rhea" id="RHEA:60260"/>
        <dbReference type="Rhea" id="RHEA-COMP:15537"/>
        <dbReference type="Rhea" id="RHEA-COMP:15547"/>
        <dbReference type="ChEBI" id="CHEBI:15378"/>
        <dbReference type="ChEBI" id="CHEBI:29969"/>
        <dbReference type="ChEBI" id="CHEBI:57856"/>
        <dbReference type="ChEBI" id="CHEBI:59789"/>
        <dbReference type="ChEBI" id="CHEBI:61961"/>
        <dbReference type="EC" id="2.1.1.354"/>
    </reaction>
</comment>
<evidence type="ECO:0000256" key="3">
    <source>
        <dbReference type="ARBA" id="ARBA00012182"/>
    </source>
</evidence>
<keyword evidence="18" id="KW-0175">Coiled coil</keyword>
<dbReference type="SUPFAM" id="SSF54928">
    <property type="entry name" value="RNA-binding domain, RBD"/>
    <property type="match status" value="1"/>
</dbReference>
<keyword evidence="4" id="KW-0158">Chromosome</keyword>
<dbReference type="STRING" id="7757.ENSPMAP00000009706"/>
<evidence type="ECO:0000259" key="20">
    <source>
        <dbReference type="PROSITE" id="PS50102"/>
    </source>
</evidence>
<evidence type="ECO:0000313" key="23">
    <source>
        <dbReference type="Ensembl" id="ENSPMAP00000009706.1"/>
    </source>
</evidence>
<dbReference type="GO" id="GO:0140999">
    <property type="term" value="F:histone H3K4 trimethyltransferase activity"/>
    <property type="evidence" value="ECO:0007669"/>
    <property type="project" value="UniProtKB-EC"/>
</dbReference>
<feature type="compositionally biased region" description="Acidic residues" evidence="19">
    <location>
        <begin position="910"/>
        <end position="919"/>
    </location>
</feature>
<evidence type="ECO:0000256" key="5">
    <source>
        <dbReference type="ARBA" id="ARBA00022603"/>
    </source>
</evidence>
<evidence type="ECO:0000256" key="14">
    <source>
        <dbReference type="ARBA" id="ARBA00047571"/>
    </source>
</evidence>
<evidence type="ECO:0000256" key="15">
    <source>
        <dbReference type="ARBA" id="ARBA00047583"/>
    </source>
</evidence>